<dbReference type="GO" id="GO:0016779">
    <property type="term" value="F:nucleotidyltransferase activity"/>
    <property type="evidence" value="ECO:0007669"/>
    <property type="project" value="UniProtKB-ARBA"/>
</dbReference>
<evidence type="ECO:0000259" key="2">
    <source>
        <dbReference type="Pfam" id="PF12804"/>
    </source>
</evidence>
<comment type="caution">
    <text evidence="3">The sequence shown here is derived from an EMBL/GenBank/DDBJ whole genome shotgun (WGS) entry which is preliminary data.</text>
</comment>
<evidence type="ECO:0000313" key="3">
    <source>
        <dbReference type="EMBL" id="MFC6904722.1"/>
    </source>
</evidence>
<evidence type="ECO:0000313" key="4">
    <source>
        <dbReference type="Proteomes" id="UP001596312"/>
    </source>
</evidence>
<keyword evidence="4" id="KW-1185">Reference proteome</keyword>
<protein>
    <submittedName>
        <fullName evidence="3">NTP transferase domain-containing protein</fullName>
    </submittedName>
</protein>
<evidence type="ECO:0000256" key="1">
    <source>
        <dbReference type="ARBA" id="ARBA00022679"/>
    </source>
</evidence>
<dbReference type="Gene3D" id="3.90.550.10">
    <property type="entry name" value="Spore Coat Polysaccharide Biosynthesis Protein SpsA, Chain A"/>
    <property type="match status" value="1"/>
</dbReference>
<dbReference type="AlphaFoldDB" id="A0ABD5UZU1"/>
<name>A0ABD5UZU1_9EURY</name>
<proteinExistence type="predicted"/>
<dbReference type="SUPFAM" id="SSF53448">
    <property type="entry name" value="Nucleotide-diphospho-sugar transferases"/>
    <property type="match status" value="1"/>
</dbReference>
<accession>A0ABD5UZU1</accession>
<organism evidence="3 4">
    <name type="scientific">Halalkalicoccus tibetensis</name>
    <dbReference type="NCBI Taxonomy" id="175632"/>
    <lineage>
        <taxon>Archaea</taxon>
        <taxon>Methanobacteriati</taxon>
        <taxon>Methanobacteriota</taxon>
        <taxon>Stenosarchaea group</taxon>
        <taxon>Halobacteria</taxon>
        <taxon>Halobacteriales</taxon>
        <taxon>Halococcaceae</taxon>
        <taxon>Halalkalicoccus</taxon>
    </lineage>
</organism>
<keyword evidence="1 3" id="KW-0808">Transferase</keyword>
<dbReference type="InterPro" id="IPR025877">
    <property type="entry name" value="MobA-like_NTP_Trfase"/>
</dbReference>
<dbReference type="RefSeq" id="WP_340603746.1">
    <property type="nucleotide sequence ID" value="NZ_JBBMXV010000002.1"/>
</dbReference>
<dbReference type="EMBL" id="JBHSXQ010000002">
    <property type="protein sequence ID" value="MFC6904722.1"/>
    <property type="molecule type" value="Genomic_DNA"/>
</dbReference>
<dbReference type="PANTHER" id="PTHR19136:SF86">
    <property type="entry name" value="ADENOSYLCOBINAMIDE-PHOSPHATE GUANYLYLTRANSFERASE"/>
    <property type="match status" value="1"/>
</dbReference>
<reference evidence="3 4" key="1">
    <citation type="journal article" date="2019" name="Int. J. Syst. Evol. Microbiol.">
        <title>The Global Catalogue of Microorganisms (GCM) 10K type strain sequencing project: providing services to taxonomists for standard genome sequencing and annotation.</title>
        <authorList>
            <consortium name="The Broad Institute Genomics Platform"/>
            <consortium name="The Broad Institute Genome Sequencing Center for Infectious Disease"/>
            <person name="Wu L."/>
            <person name="Ma J."/>
        </authorList>
    </citation>
    <scope>NUCLEOTIDE SEQUENCE [LARGE SCALE GENOMIC DNA]</scope>
    <source>
        <strain evidence="3 4">CGMCC 1.3240</strain>
    </source>
</reference>
<dbReference type="Pfam" id="PF12804">
    <property type="entry name" value="NTP_transf_3"/>
    <property type="match status" value="1"/>
</dbReference>
<feature type="domain" description="MobA-like NTP transferase" evidence="2">
    <location>
        <begin position="2"/>
        <end position="120"/>
    </location>
</feature>
<dbReference type="Proteomes" id="UP001596312">
    <property type="component" value="Unassembled WGS sequence"/>
</dbReference>
<gene>
    <name evidence="3" type="ORF">ACFQGH_05860</name>
</gene>
<sequence length="181" mass="19174">MCGGRGTRLGMGEKPLVEAGGRAMVDRVLSAVAPAVEDVYAAPSPHTPETRAHLEGRVPIVETPGEGYVADLSYALERVGRPVLTVTADLPCLRSADIRAALGAWEAGSLTACVPVERKRELGVSVDTSFEHDGREVAPTGLNVVGEGSDQVWVSERTGLAVNVNRLRDLEVASIVTSERF</sequence>
<dbReference type="InterPro" id="IPR029044">
    <property type="entry name" value="Nucleotide-diphossugar_trans"/>
</dbReference>
<dbReference type="PANTHER" id="PTHR19136">
    <property type="entry name" value="MOLYBDENUM COFACTOR GUANYLYLTRANSFERASE"/>
    <property type="match status" value="1"/>
</dbReference>